<protein>
    <recommendedName>
        <fullName evidence="1">Transcription and mRNA export factor SUS1</fullName>
    </recommendedName>
</protein>
<dbReference type="GO" id="GO:0006406">
    <property type="term" value="P:mRNA export from nucleus"/>
    <property type="evidence" value="ECO:0007669"/>
    <property type="project" value="UniProtKB-UniRule"/>
</dbReference>
<comment type="subcellular location">
    <subcellularLocation>
        <location evidence="1">Nucleus</location>
        <location evidence="1">Nucleoplasm</location>
    </subcellularLocation>
    <subcellularLocation>
        <location evidence="1">Cytoplasm</location>
        <location evidence="1">P-body</location>
    </subcellularLocation>
</comment>
<keyword evidence="1" id="KW-0813">Transport</keyword>
<dbReference type="GO" id="GO:0005643">
    <property type="term" value="C:nuclear pore"/>
    <property type="evidence" value="ECO:0007669"/>
    <property type="project" value="UniProtKB-UniRule"/>
</dbReference>
<accession>A0AAF0J4P2</accession>
<dbReference type="GO" id="GO:0006325">
    <property type="term" value="P:chromatin organization"/>
    <property type="evidence" value="ECO:0007669"/>
    <property type="project" value="UniProtKB-KW"/>
</dbReference>
<dbReference type="GO" id="GO:0005654">
    <property type="term" value="C:nucleoplasm"/>
    <property type="evidence" value="ECO:0007669"/>
    <property type="project" value="UniProtKB-SubCell"/>
</dbReference>
<keyword evidence="1" id="KW-0963">Cytoplasm</keyword>
<dbReference type="GO" id="GO:0003713">
    <property type="term" value="F:transcription coactivator activity"/>
    <property type="evidence" value="ECO:0007669"/>
    <property type="project" value="UniProtKB-UniRule"/>
</dbReference>
<evidence type="ECO:0000313" key="3">
    <source>
        <dbReference type="Proteomes" id="UP001219933"/>
    </source>
</evidence>
<keyword evidence="1" id="KW-0804">Transcription</keyword>
<evidence type="ECO:0000313" key="2">
    <source>
        <dbReference type="EMBL" id="WFD33255.1"/>
    </source>
</evidence>
<keyword evidence="3" id="KW-1185">Reference proteome</keyword>
<keyword evidence="1" id="KW-0509">mRNA transport</keyword>
<keyword evidence="1" id="KW-0805">Transcription regulation</keyword>
<dbReference type="GO" id="GO:0015031">
    <property type="term" value="P:protein transport"/>
    <property type="evidence" value="ECO:0007669"/>
    <property type="project" value="UniProtKB-KW"/>
</dbReference>
<organism evidence="2 3">
    <name type="scientific">Malassezia cuniculi</name>
    <dbReference type="NCBI Taxonomy" id="948313"/>
    <lineage>
        <taxon>Eukaryota</taxon>
        <taxon>Fungi</taxon>
        <taxon>Dikarya</taxon>
        <taxon>Basidiomycota</taxon>
        <taxon>Ustilaginomycotina</taxon>
        <taxon>Malasseziomycetes</taxon>
        <taxon>Malasseziales</taxon>
        <taxon>Malasseziaceae</taxon>
        <taxon>Malassezia</taxon>
    </lineage>
</organism>
<dbReference type="Pfam" id="PF10163">
    <property type="entry name" value="EnY2"/>
    <property type="match status" value="1"/>
</dbReference>
<keyword evidence="1" id="KW-0653">Protein transport</keyword>
<sequence length="99" mass="11255">MPDEGESCEELLNLLHQRLVATGEWTVLLGQLRNMLEEDGWDVRLREHAEKEAKAQEPLNLASLVAKLDPYAQSTLPESVRAAISEKLREFLDRNLEDA</sequence>
<keyword evidence="1" id="KW-0539">Nucleus</keyword>
<dbReference type="GO" id="GO:0071819">
    <property type="term" value="C:DUBm complex"/>
    <property type="evidence" value="ECO:0007669"/>
    <property type="project" value="UniProtKB-UniRule"/>
</dbReference>
<dbReference type="EMBL" id="CP119877">
    <property type="protein sequence ID" value="WFD33255.1"/>
    <property type="molecule type" value="Genomic_DNA"/>
</dbReference>
<dbReference type="Proteomes" id="UP001219933">
    <property type="component" value="Chromosome 1"/>
</dbReference>
<dbReference type="InterPro" id="IPR038212">
    <property type="entry name" value="TF_EnY2_sf"/>
</dbReference>
<dbReference type="Gene3D" id="1.10.246.140">
    <property type="match status" value="1"/>
</dbReference>
<gene>
    <name evidence="1 2" type="primary">SUS1</name>
    <name evidence="2" type="ORF">MCUN1_000068</name>
</gene>
<dbReference type="AlphaFoldDB" id="A0AAF0J4P2"/>
<dbReference type="InterPro" id="IPR018783">
    <property type="entry name" value="TF_ENY2"/>
</dbReference>
<name>A0AAF0J4P2_9BASI</name>
<comment type="function">
    <text evidence="1">Involved in mRNA export coupled transcription activation by association with both the TREX-2 and the SAGA complexes. At the promoters, SAGA is required for recruitment of the basal transcription machinery. It influences RNA polymerase II transcriptional activity through different activities such as TBP interaction and promoter selectivity, interaction with transcription activators, and chromatin modification through histone acetylation and deubiquitination. Within the SAGA complex, participates to a subcomplex required for deubiquitination of H2B and for the maintenance of steady-state H3 methylation levels. The TREX-2 complex functions in docking export-competent ribonucleoprotein particles (mRNPs) to the nuclear entrance of the nuclear pore complex (nuclear basket). TREX-2 participates in mRNA export and accurate chromatin positioning in the nucleus by tethering genes to the nuclear periphery. May also be involved in cytoplasmic mRNA decay by interaction with components of P-bodies.</text>
</comment>
<proteinExistence type="inferred from homology"/>
<dbReference type="GO" id="GO:0070390">
    <property type="term" value="C:transcription export complex 2"/>
    <property type="evidence" value="ECO:0007669"/>
    <property type="project" value="UniProtKB-UniRule"/>
</dbReference>
<dbReference type="HAMAP" id="MF_03046">
    <property type="entry name" value="ENY2_Sus1"/>
    <property type="match status" value="1"/>
</dbReference>
<evidence type="ECO:0000256" key="1">
    <source>
        <dbReference type="HAMAP-Rule" id="MF_03046"/>
    </source>
</evidence>
<dbReference type="GO" id="GO:0006368">
    <property type="term" value="P:transcription elongation by RNA polymerase II"/>
    <property type="evidence" value="ECO:0007669"/>
    <property type="project" value="UniProtKB-UniRule"/>
</dbReference>
<dbReference type="GO" id="GO:0000124">
    <property type="term" value="C:SAGA complex"/>
    <property type="evidence" value="ECO:0007669"/>
    <property type="project" value="UniProtKB-UniRule"/>
</dbReference>
<comment type="similarity">
    <text evidence="1">Belongs to the ENY2 family.</text>
</comment>
<keyword evidence="1" id="KW-0156">Chromatin regulator</keyword>
<keyword evidence="1" id="KW-0811">Translocation</keyword>
<dbReference type="GO" id="GO:0000932">
    <property type="term" value="C:P-body"/>
    <property type="evidence" value="ECO:0007669"/>
    <property type="project" value="UniProtKB-SubCell"/>
</dbReference>
<dbReference type="PANTHER" id="PTHR12514">
    <property type="entry name" value="ENHANCER OF YELLOW 2 TRANSCRIPTION FACTOR"/>
    <property type="match status" value="1"/>
</dbReference>
<reference evidence="2" key="1">
    <citation type="submission" date="2023-03" db="EMBL/GenBank/DDBJ databases">
        <title>Mating type loci evolution in Malassezia.</title>
        <authorList>
            <person name="Coelho M.A."/>
        </authorList>
    </citation>
    <scope>NUCLEOTIDE SEQUENCE</scope>
    <source>
        <strain evidence="2">CBS 11721</strain>
    </source>
</reference>
<keyword evidence="1" id="KW-0010">Activator</keyword>
<comment type="subunit">
    <text evidence="1">Component of the nuclear pore complex (NPC)-associated TREX-2 complex (transcription and export complex 2), composed of at least SUS1, SAC3, THP1, SEM1, and CDC31. TREX-2 contains 2 SUS1 chains. The TREX-2 complex interacts with the nucleoporin NUP1. Component of the 1.8 MDa SAGA transcription coactivator-HAT complex. SAGA is built of 5 distinct domains with specialized functions. Within the SAGA complex, SUS1, SGF11, SGF73 and UBP8 form an additional subcomplex of SAGA called the DUB module (deubiquitination module). Interacts directly with THP1, SAC3, SGF11, and with the RNA polymerase II.</text>
</comment>